<keyword evidence="2" id="KW-1185">Reference proteome</keyword>
<sequence>MSNYMLEDNIPSVHDDEFSGYEELKPLRSGKLSACKTKKRKKRDNSSIYAHNSSTRNMLGYLWSKHQIDKDYPEGTNTNSSIIKVMHIITKWKQEKIMQLLVEFIIEDCQPFHILQSKAFHHLLNYMEARFQIPCKQTVKKMIQIKSISGLQ</sequence>
<accession>A0A9N9NC46</accession>
<proteinExistence type="predicted"/>
<dbReference type="AlphaFoldDB" id="A0A9N9NC46"/>
<dbReference type="SUPFAM" id="SSF140996">
    <property type="entry name" value="Hermes dimerisation domain"/>
    <property type="match status" value="1"/>
</dbReference>
<gene>
    <name evidence="1" type="ORF">DERYTH_LOCUS14335</name>
</gene>
<reference evidence="1" key="1">
    <citation type="submission" date="2021-06" db="EMBL/GenBank/DDBJ databases">
        <authorList>
            <person name="Kallberg Y."/>
            <person name="Tangrot J."/>
            <person name="Rosling A."/>
        </authorList>
    </citation>
    <scope>NUCLEOTIDE SEQUENCE</scope>
    <source>
        <strain evidence="1">MA453B</strain>
    </source>
</reference>
<dbReference type="OrthoDB" id="2431623at2759"/>
<comment type="caution">
    <text evidence="1">The sequence shown here is derived from an EMBL/GenBank/DDBJ whole genome shotgun (WGS) entry which is preliminary data.</text>
</comment>
<evidence type="ECO:0000313" key="1">
    <source>
        <dbReference type="EMBL" id="CAG8721224.1"/>
    </source>
</evidence>
<evidence type="ECO:0000313" key="2">
    <source>
        <dbReference type="Proteomes" id="UP000789405"/>
    </source>
</evidence>
<dbReference type="EMBL" id="CAJVPY010010722">
    <property type="protein sequence ID" value="CAG8721224.1"/>
    <property type="molecule type" value="Genomic_DNA"/>
</dbReference>
<dbReference type="Proteomes" id="UP000789405">
    <property type="component" value="Unassembled WGS sequence"/>
</dbReference>
<name>A0A9N9NC46_9GLOM</name>
<protein>
    <submittedName>
        <fullName evidence="1">2493_t:CDS:1</fullName>
    </submittedName>
</protein>
<organism evidence="1 2">
    <name type="scientific">Dentiscutata erythropus</name>
    <dbReference type="NCBI Taxonomy" id="1348616"/>
    <lineage>
        <taxon>Eukaryota</taxon>
        <taxon>Fungi</taxon>
        <taxon>Fungi incertae sedis</taxon>
        <taxon>Mucoromycota</taxon>
        <taxon>Glomeromycotina</taxon>
        <taxon>Glomeromycetes</taxon>
        <taxon>Diversisporales</taxon>
        <taxon>Gigasporaceae</taxon>
        <taxon>Dentiscutata</taxon>
    </lineage>
</organism>